<comment type="caution">
    <text evidence="11">The sequence shown here is derived from an EMBL/GenBank/DDBJ whole genome shotgun (WGS) entry which is preliminary data.</text>
</comment>
<dbReference type="PANTHER" id="PTHR12137">
    <property type="entry name" value="CARBOHYDRATE SULFOTRANSFERASE"/>
    <property type="match status" value="1"/>
</dbReference>
<reference evidence="11" key="1">
    <citation type="submission" date="2020-07" db="EMBL/GenBank/DDBJ databases">
        <title>The High-quality genome of the commercially important snow crab, Chionoecetes opilio.</title>
        <authorList>
            <person name="Jeong J.-H."/>
            <person name="Ryu S."/>
        </authorList>
    </citation>
    <scope>NUCLEOTIDE SEQUENCE</scope>
    <source>
        <strain evidence="11">MADBK_172401_WGS</strain>
        <tissue evidence="11">Digestive gland</tissue>
    </source>
</reference>
<keyword evidence="5" id="KW-1133">Transmembrane helix</keyword>
<dbReference type="PANTHER" id="PTHR12137:SF54">
    <property type="entry name" value="CARBOHYDRATE SULFOTRANSFERASE"/>
    <property type="match status" value="1"/>
</dbReference>
<keyword evidence="4" id="KW-0812">Transmembrane</keyword>
<organism evidence="11 12">
    <name type="scientific">Chionoecetes opilio</name>
    <name type="common">Atlantic snow crab</name>
    <name type="synonym">Cancer opilio</name>
    <dbReference type="NCBI Taxonomy" id="41210"/>
    <lineage>
        <taxon>Eukaryota</taxon>
        <taxon>Metazoa</taxon>
        <taxon>Ecdysozoa</taxon>
        <taxon>Arthropoda</taxon>
        <taxon>Crustacea</taxon>
        <taxon>Multicrustacea</taxon>
        <taxon>Malacostraca</taxon>
        <taxon>Eumalacostraca</taxon>
        <taxon>Eucarida</taxon>
        <taxon>Decapoda</taxon>
        <taxon>Pleocyemata</taxon>
        <taxon>Brachyura</taxon>
        <taxon>Eubrachyura</taxon>
        <taxon>Majoidea</taxon>
        <taxon>Majidae</taxon>
        <taxon>Chionoecetes</taxon>
    </lineage>
</organism>
<name>A0A8J4Y005_CHIOP</name>
<dbReference type="InterPro" id="IPR018011">
    <property type="entry name" value="Carb_sulfotrans_8-10"/>
</dbReference>
<dbReference type="EMBL" id="JACEEZ010022186">
    <property type="protein sequence ID" value="KAG0712715.1"/>
    <property type="molecule type" value="Genomic_DNA"/>
</dbReference>
<evidence type="ECO:0000256" key="4">
    <source>
        <dbReference type="ARBA" id="ARBA00022692"/>
    </source>
</evidence>
<gene>
    <name evidence="11" type="primary">Chst14_1</name>
    <name evidence="11" type="ORF">GWK47_017821</name>
</gene>
<feature type="chain" id="PRO_5035270008" description="Carbohydrate sulfotransferase" evidence="10">
    <location>
        <begin position="30"/>
        <end position="388"/>
    </location>
</feature>
<proteinExistence type="inferred from homology"/>
<evidence type="ECO:0000256" key="1">
    <source>
        <dbReference type="ARBA" id="ARBA00004323"/>
    </source>
</evidence>
<keyword evidence="9" id="KW-0119">Carbohydrate metabolism</keyword>
<evidence type="ECO:0000313" key="12">
    <source>
        <dbReference type="Proteomes" id="UP000770661"/>
    </source>
</evidence>
<keyword evidence="7" id="KW-0472">Membrane</keyword>
<dbReference type="Pfam" id="PF03567">
    <property type="entry name" value="Sulfotransfer_2"/>
    <property type="match status" value="1"/>
</dbReference>
<dbReference type="AlphaFoldDB" id="A0A8J4Y005"/>
<dbReference type="InterPro" id="IPR027417">
    <property type="entry name" value="P-loop_NTPase"/>
</dbReference>
<comment type="subcellular location">
    <subcellularLocation>
        <location evidence="1 9">Golgi apparatus membrane</location>
        <topology evidence="1 9">Single-pass type II membrane protein</topology>
    </subcellularLocation>
</comment>
<dbReference type="GO" id="GO:0000139">
    <property type="term" value="C:Golgi membrane"/>
    <property type="evidence" value="ECO:0007669"/>
    <property type="project" value="UniProtKB-SubCell"/>
</dbReference>
<dbReference type="GO" id="GO:0008146">
    <property type="term" value="F:sulfotransferase activity"/>
    <property type="evidence" value="ECO:0007669"/>
    <property type="project" value="InterPro"/>
</dbReference>
<evidence type="ECO:0000256" key="5">
    <source>
        <dbReference type="ARBA" id="ARBA00022989"/>
    </source>
</evidence>
<dbReference type="OrthoDB" id="6364949at2759"/>
<evidence type="ECO:0000256" key="6">
    <source>
        <dbReference type="ARBA" id="ARBA00023034"/>
    </source>
</evidence>
<dbReference type="EC" id="2.8.2.-" evidence="9"/>
<protein>
    <recommendedName>
        <fullName evidence="9">Carbohydrate sulfotransferase</fullName>
        <ecNumber evidence="9">2.8.2.-</ecNumber>
    </recommendedName>
</protein>
<comment type="similarity">
    <text evidence="2 9">Belongs to the sulfotransferase 2 family.</text>
</comment>
<sequence>MLSIRKTVTLALLFMLTFASLLLSPQAQGIHILSLFDVAETHGQPLLASHLQEDDKYEYYDESISNLTAYQDEKYDYYNESISNMTAVKPLPLHENINETSGGHISTTPANASWTTAVAERFAARLLTLKAACRSYGNSLTYSVERTLQRYLFYSKKYKLMVCAVAKAGSTTWKSHLLALGGITLIPNSLNVHKIHILRASKQLGEAGTLAALRSPATAAIMTARHPLDRLVSAYRDKFNDGAPMPSSNSFSQSALKELQRRGERGNVSFTFTEFLTHVLKEQSRDGSRNIHWMTYYRTCSPCALPYDFIMNTETFSEDLKYIVHKLGAKEIRVDWRFHVAPHTTSPHYMHYYTNITHALLKRVYHQYKIDFQMFGYEIPAVLKGALS</sequence>
<keyword evidence="6 9" id="KW-0333">Golgi apparatus</keyword>
<keyword evidence="9" id="KW-0735">Signal-anchor</keyword>
<evidence type="ECO:0000256" key="9">
    <source>
        <dbReference type="RuleBase" id="RU364020"/>
    </source>
</evidence>
<keyword evidence="10" id="KW-0732">Signal</keyword>
<feature type="signal peptide" evidence="10">
    <location>
        <begin position="1"/>
        <end position="29"/>
    </location>
</feature>
<dbReference type="SUPFAM" id="SSF52540">
    <property type="entry name" value="P-loop containing nucleoside triphosphate hydrolases"/>
    <property type="match status" value="1"/>
</dbReference>
<keyword evidence="8 9" id="KW-0325">Glycoprotein</keyword>
<evidence type="ECO:0000256" key="7">
    <source>
        <dbReference type="ARBA" id="ARBA00023136"/>
    </source>
</evidence>
<dbReference type="Proteomes" id="UP000770661">
    <property type="component" value="Unassembled WGS sequence"/>
</dbReference>
<keyword evidence="3 9" id="KW-0808">Transferase</keyword>
<evidence type="ECO:0000313" key="11">
    <source>
        <dbReference type="EMBL" id="KAG0712715.1"/>
    </source>
</evidence>
<keyword evidence="12" id="KW-1185">Reference proteome</keyword>
<accession>A0A8J4Y005</accession>
<dbReference type="GO" id="GO:0016051">
    <property type="term" value="P:carbohydrate biosynthetic process"/>
    <property type="evidence" value="ECO:0007669"/>
    <property type="project" value="InterPro"/>
</dbReference>
<evidence type="ECO:0000256" key="8">
    <source>
        <dbReference type="ARBA" id="ARBA00023180"/>
    </source>
</evidence>
<evidence type="ECO:0000256" key="3">
    <source>
        <dbReference type="ARBA" id="ARBA00022679"/>
    </source>
</evidence>
<evidence type="ECO:0000256" key="2">
    <source>
        <dbReference type="ARBA" id="ARBA00006339"/>
    </source>
</evidence>
<evidence type="ECO:0000256" key="10">
    <source>
        <dbReference type="SAM" id="SignalP"/>
    </source>
</evidence>
<dbReference type="InterPro" id="IPR005331">
    <property type="entry name" value="Sulfotransferase"/>
</dbReference>